<gene>
    <name evidence="5" type="ORF">SAMN02745111_00635</name>
</gene>
<reference evidence="5 6" key="1">
    <citation type="submission" date="2017-02" db="EMBL/GenBank/DDBJ databases">
        <authorList>
            <person name="Peterson S.W."/>
        </authorList>
    </citation>
    <scope>NUCLEOTIDE SEQUENCE [LARGE SCALE GENOMIC DNA]</scope>
    <source>
        <strain evidence="5 6">ATCC 35992</strain>
    </source>
</reference>
<keyword evidence="3 5" id="KW-0067">ATP-binding</keyword>
<evidence type="ECO:0000313" key="5">
    <source>
        <dbReference type="EMBL" id="SKA62521.1"/>
    </source>
</evidence>
<name>A0A1T4VD80_9FIRM</name>
<keyword evidence="6" id="KW-1185">Reference proteome</keyword>
<protein>
    <submittedName>
        <fullName evidence="5">ABC-2 type transport system ATP-binding protein</fullName>
    </submittedName>
</protein>
<dbReference type="Gene3D" id="3.40.50.300">
    <property type="entry name" value="P-loop containing nucleotide triphosphate hydrolases"/>
    <property type="match status" value="1"/>
</dbReference>
<dbReference type="STRING" id="39495.SAMN02745111_00635"/>
<dbReference type="AlphaFoldDB" id="A0A1T4VD80"/>
<dbReference type="InterPro" id="IPR051782">
    <property type="entry name" value="ABC_Transporter_VariousFunc"/>
</dbReference>
<dbReference type="PANTHER" id="PTHR42939:SF3">
    <property type="entry name" value="ABC TRANSPORTER ATP-BINDING COMPONENT"/>
    <property type="match status" value="1"/>
</dbReference>
<dbReference type="PANTHER" id="PTHR42939">
    <property type="entry name" value="ABC TRANSPORTER ATP-BINDING PROTEIN ALBC-RELATED"/>
    <property type="match status" value="1"/>
</dbReference>
<dbReference type="GO" id="GO:0016887">
    <property type="term" value="F:ATP hydrolysis activity"/>
    <property type="evidence" value="ECO:0007669"/>
    <property type="project" value="InterPro"/>
</dbReference>
<evidence type="ECO:0000256" key="1">
    <source>
        <dbReference type="ARBA" id="ARBA00022448"/>
    </source>
</evidence>
<dbReference type="SUPFAM" id="SSF52540">
    <property type="entry name" value="P-loop containing nucleoside triphosphate hydrolases"/>
    <property type="match status" value="1"/>
</dbReference>
<keyword evidence="2" id="KW-0547">Nucleotide-binding</keyword>
<evidence type="ECO:0000313" key="6">
    <source>
        <dbReference type="Proteomes" id="UP000190814"/>
    </source>
</evidence>
<feature type="domain" description="ABC transporter" evidence="4">
    <location>
        <begin position="1"/>
        <end position="238"/>
    </location>
</feature>
<dbReference type="Pfam" id="PF00005">
    <property type="entry name" value="ABC_tran"/>
    <property type="match status" value="1"/>
</dbReference>
<evidence type="ECO:0000259" key="4">
    <source>
        <dbReference type="PROSITE" id="PS50893"/>
    </source>
</evidence>
<dbReference type="InterPro" id="IPR027417">
    <property type="entry name" value="P-loop_NTPase"/>
</dbReference>
<organism evidence="5 6">
    <name type="scientific">Eubacterium uniforme</name>
    <dbReference type="NCBI Taxonomy" id="39495"/>
    <lineage>
        <taxon>Bacteria</taxon>
        <taxon>Bacillati</taxon>
        <taxon>Bacillota</taxon>
        <taxon>Clostridia</taxon>
        <taxon>Eubacteriales</taxon>
        <taxon>Eubacteriaceae</taxon>
        <taxon>Eubacterium</taxon>
    </lineage>
</organism>
<keyword evidence="1" id="KW-0813">Transport</keyword>
<accession>A0A1T4VD80</accession>
<sequence>MEIKYAIEGHNINKKYKNFELKVDELKVPEGFATALIGENGAGKSTLLNFLSGVRRDAKGEINYFNETTNIEDAKEKIGYTGTDNYFIPTWSGREVKEISKLLFDDFDEKKFDDIANALAIDSDTFTIKGKSVSKLSDGNKVKLMLATVLARNTRTLILDEPASPLDPLMREKLSDILRSYLAGGDGKRSVLFSTHNISDMESVTDYAIIMEKGKIVEEGFVEDLKEKYIVVKGDNDSYEKVKGHLLNAHANQFGYEGICLSKDLDKLAGFDIIKEIPTLFQISVAVMKQNSVLGNVVL</sequence>
<dbReference type="InterPro" id="IPR003439">
    <property type="entry name" value="ABC_transporter-like_ATP-bd"/>
</dbReference>
<dbReference type="GO" id="GO:0005524">
    <property type="term" value="F:ATP binding"/>
    <property type="evidence" value="ECO:0007669"/>
    <property type="project" value="UniProtKB-KW"/>
</dbReference>
<dbReference type="InterPro" id="IPR003593">
    <property type="entry name" value="AAA+_ATPase"/>
</dbReference>
<dbReference type="OrthoDB" id="9804819at2"/>
<dbReference type="Proteomes" id="UP000190814">
    <property type="component" value="Unassembled WGS sequence"/>
</dbReference>
<dbReference type="EMBL" id="FUXZ01000004">
    <property type="protein sequence ID" value="SKA62521.1"/>
    <property type="molecule type" value="Genomic_DNA"/>
</dbReference>
<dbReference type="PROSITE" id="PS50893">
    <property type="entry name" value="ABC_TRANSPORTER_2"/>
    <property type="match status" value="1"/>
</dbReference>
<dbReference type="SMART" id="SM00382">
    <property type="entry name" value="AAA"/>
    <property type="match status" value="1"/>
</dbReference>
<evidence type="ECO:0000256" key="2">
    <source>
        <dbReference type="ARBA" id="ARBA00022741"/>
    </source>
</evidence>
<proteinExistence type="predicted"/>
<evidence type="ECO:0000256" key="3">
    <source>
        <dbReference type="ARBA" id="ARBA00022840"/>
    </source>
</evidence>